<name>A0A9P9AJ50_9HYPO</name>
<dbReference type="Proteomes" id="UP000777438">
    <property type="component" value="Unassembled WGS sequence"/>
</dbReference>
<evidence type="ECO:0008006" key="3">
    <source>
        <dbReference type="Google" id="ProtNLM"/>
    </source>
</evidence>
<comment type="caution">
    <text evidence="1">The sequence shown here is derived from an EMBL/GenBank/DDBJ whole genome shotgun (WGS) entry which is preliminary data.</text>
</comment>
<dbReference type="SUPFAM" id="SSF54427">
    <property type="entry name" value="NTF2-like"/>
    <property type="match status" value="1"/>
</dbReference>
<protein>
    <recommendedName>
        <fullName evidence="3">Carboxymethylenebutenolidase</fullName>
    </recommendedName>
</protein>
<dbReference type="GO" id="GO:0030638">
    <property type="term" value="P:polyketide metabolic process"/>
    <property type="evidence" value="ECO:0007669"/>
    <property type="project" value="InterPro"/>
</dbReference>
<dbReference type="InterPro" id="IPR009959">
    <property type="entry name" value="Cyclase_SnoaL-like"/>
</dbReference>
<organism evidence="1 2">
    <name type="scientific">Thelonectria olida</name>
    <dbReference type="NCBI Taxonomy" id="1576542"/>
    <lineage>
        <taxon>Eukaryota</taxon>
        <taxon>Fungi</taxon>
        <taxon>Dikarya</taxon>
        <taxon>Ascomycota</taxon>
        <taxon>Pezizomycotina</taxon>
        <taxon>Sordariomycetes</taxon>
        <taxon>Hypocreomycetidae</taxon>
        <taxon>Hypocreales</taxon>
        <taxon>Nectriaceae</taxon>
        <taxon>Thelonectria</taxon>
    </lineage>
</organism>
<dbReference type="PANTHER" id="PTHR38436">
    <property type="entry name" value="POLYKETIDE CYCLASE SNOAL-LIKE DOMAIN"/>
    <property type="match status" value="1"/>
</dbReference>
<dbReference type="InterPro" id="IPR032710">
    <property type="entry name" value="NTF2-like_dom_sf"/>
</dbReference>
<dbReference type="Gene3D" id="3.10.450.50">
    <property type="match status" value="1"/>
</dbReference>
<keyword evidence="2" id="KW-1185">Reference proteome</keyword>
<dbReference type="EMBL" id="JAGPYM010000043">
    <property type="protein sequence ID" value="KAH6873931.1"/>
    <property type="molecule type" value="Genomic_DNA"/>
</dbReference>
<accession>A0A9P9AJ50</accession>
<evidence type="ECO:0000313" key="2">
    <source>
        <dbReference type="Proteomes" id="UP000777438"/>
    </source>
</evidence>
<evidence type="ECO:0000313" key="1">
    <source>
        <dbReference type="EMBL" id="KAH6873931.1"/>
    </source>
</evidence>
<sequence>MYAPSSDPPANLPQVQLSHIQPGVSLLAPLSRRGHGPAVILLTADSSADDIASIRNGVPAPSVKWAEEGFAVVEIQSSAISEDANVLKTAVTALSKFEKCTGADKIGLVVYDPSLYTKITPSLSSTPKIAGVILYSAITDSPQPSSSIPILAHLAGKSANLPTRTPQLTQYFYPSLTSSAFATPFTPEFNYASEAISHTRNLSFLKPLVDGPYFDLEAIWDEHTHYEFVDRSVEHTMATMVQEPYVNHIPTMTGGIGRERLTDFYTHHFIFQNADDTELELISRTVGIDRVIDEFIYKFTHNKPVDWLAPGVPPTDKYVEIPMTAVVNIRGDRLYHEHIAWDQGSVLRQMGLLPEYLSFPYRLPDGQSAAEGKRFEYRVPVAGVETALKMREKNSKESNEMFSFSVRETDLKDGSTL</sequence>
<gene>
    <name evidence="1" type="ORF">B0T10DRAFT_449624</name>
</gene>
<reference evidence="1 2" key="1">
    <citation type="journal article" date="2021" name="Nat. Commun.">
        <title>Genetic determinants of endophytism in the Arabidopsis root mycobiome.</title>
        <authorList>
            <person name="Mesny F."/>
            <person name="Miyauchi S."/>
            <person name="Thiergart T."/>
            <person name="Pickel B."/>
            <person name="Atanasova L."/>
            <person name="Karlsson M."/>
            <person name="Huettel B."/>
            <person name="Barry K.W."/>
            <person name="Haridas S."/>
            <person name="Chen C."/>
            <person name="Bauer D."/>
            <person name="Andreopoulos W."/>
            <person name="Pangilinan J."/>
            <person name="LaButti K."/>
            <person name="Riley R."/>
            <person name="Lipzen A."/>
            <person name="Clum A."/>
            <person name="Drula E."/>
            <person name="Henrissat B."/>
            <person name="Kohler A."/>
            <person name="Grigoriev I.V."/>
            <person name="Martin F.M."/>
            <person name="Hacquard S."/>
        </authorList>
    </citation>
    <scope>NUCLEOTIDE SEQUENCE [LARGE SCALE GENOMIC DNA]</scope>
    <source>
        <strain evidence="1 2">MPI-CAGE-CH-0241</strain>
    </source>
</reference>
<dbReference type="PANTHER" id="PTHR38436:SF3">
    <property type="entry name" value="CARBOXYMETHYLENEBUTENOLIDASE-RELATED"/>
    <property type="match status" value="1"/>
</dbReference>
<proteinExistence type="predicted"/>
<dbReference type="AlphaFoldDB" id="A0A9P9AJ50"/>
<dbReference type="OrthoDB" id="5440at2759"/>